<reference evidence="2" key="1">
    <citation type="submission" date="2023-07" db="EMBL/GenBank/DDBJ databases">
        <authorList>
            <person name="Weinstock G."/>
            <person name="Sodergren E."/>
            <person name="Lobos E.A."/>
            <person name="Fulton L."/>
            <person name="Fulton R."/>
            <person name="Courtney L."/>
            <person name="Fronick C."/>
            <person name="O'Laughlin M."/>
            <person name="Godfrey J."/>
            <person name="Wilson R.M."/>
            <person name="Miner T."/>
            <person name="Farmer C."/>
            <person name="Delehaunty K."/>
            <person name="Cordes M."/>
            <person name="Minx P."/>
            <person name="Tomlinson C."/>
            <person name="Chen J."/>
            <person name="Wollam A."/>
            <person name="Pepin K.H."/>
            <person name="Bhonagiri V."/>
            <person name="Zhang X."/>
            <person name="Suruliraj S."/>
            <person name="Antonio M."/>
            <person name="Secka O."/>
            <person name="Thomas J."/>
            <person name="Warren W."/>
            <person name="Mitreva M."/>
            <person name="Mardis E.R."/>
            <person name="Wilson R.K."/>
        </authorList>
    </citation>
    <scope>NUCLEOTIDE SEQUENCE [LARGE SCALE GENOMIC DNA]</scope>
    <source>
        <strain evidence="2">GAM100Ai</strain>
    </source>
</reference>
<comment type="caution">
    <text evidence="1">The sequence shown here is derived from an EMBL/GenBank/DDBJ whole genome shotgun (WGS) entry which is preliminary data.</text>
</comment>
<dbReference type="EMBL" id="ANFP01000014">
    <property type="protein sequence ID" value="EKQ72630.1"/>
    <property type="molecule type" value="Genomic_DNA"/>
</dbReference>
<evidence type="ECO:0000313" key="1">
    <source>
        <dbReference type="EMBL" id="EKQ72630.1"/>
    </source>
</evidence>
<sequence length="41" mass="4800">MRRGFLDRLCCFCTFRVMLLVNLYALFVCKKAFFSGGFLVI</sequence>
<name>A0AB72ZW19_HELPX</name>
<proteinExistence type="predicted"/>
<protein>
    <submittedName>
        <fullName evidence="1">Uncharacterized protein</fullName>
    </submittedName>
</protein>
<gene>
    <name evidence="1" type="ORF">HMPREF1391_00394</name>
</gene>
<dbReference type="Proteomes" id="UP000001345">
    <property type="component" value="Unassembled WGS sequence"/>
</dbReference>
<organism evidence="1 2">
    <name type="scientific">Helicobacter pylori GAM100Ai</name>
    <dbReference type="NCBI Taxonomy" id="1159019"/>
    <lineage>
        <taxon>Bacteria</taxon>
        <taxon>Pseudomonadati</taxon>
        <taxon>Campylobacterota</taxon>
        <taxon>Epsilonproteobacteria</taxon>
        <taxon>Campylobacterales</taxon>
        <taxon>Helicobacteraceae</taxon>
        <taxon>Helicobacter</taxon>
    </lineage>
</organism>
<dbReference type="AlphaFoldDB" id="A0AB72ZW19"/>
<accession>A0AB72ZW19</accession>
<evidence type="ECO:0000313" key="2">
    <source>
        <dbReference type="Proteomes" id="UP000001345"/>
    </source>
</evidence>